<dbReference type="PROSITE" id="PS51257">
    <property type="entry name" value="PROKAR_LIPOPROTEIN"/>
    <property type="match status" value="1"/>
</dbReference>
<reference evidence="2 3" key="1">
    <citation type="submission" date="2020-08" db="EMBL/GenBank/DDBJ databases">
        <title>Functional genomics of gut bacteria from endangered species of beetles.</title>
        <authorList>
            <person name="Carlos-Shanley C."/>
        </authorList>
    </citation>
    <scope>NUCLEOTIDE SEQUENCE [LARGE SCALE GENOMIC DNA]</scope>
    <source>
        <strain evidence="2 3">S00202</strain>
    </source>
</reference>
<evidence type="ECO:0000259" key="1">
    <source>
        <dbReference type="Pfam" id="PF22599"/>
    </source>
</evidence>
<organism evidence="2 3">
    <name type="scientific">Pseudomonas fluvialis</name>
    <dbReference type="NCBI Taxonomy" id="1793966"/>
    <lineage>
        <taxon>Bacteria</taxon>
        <taxon>Pseudomonadati</taxon>
        <taxon>Pseudomonadota</taxon>
        <taxon>Gammaproteobacteria</taxon>
        <taxon>Pseudomonadales</taxon>
        <taxon>Pseudomonadaceae</taxon>
        <taxon>Pseudomonas</taxon>
    </lineage>
</organism>
<protein>
    <submittedName>
        <fullName evidence="2">Preprotein translocase subunit SecD</fullName>
    </submittedName>
</protein>
<sequence>MRQAFCALALVLLAGCATDSEPARHSLGMHSAQTEAGQGLRLLTDRHSGVQLWVAEQPVLSQNDIEQAEVLVGGDGQAVVLLSLSPSAQALLASITASQIGQPLAILIDGELRMAPIIREPISDGRVALTGFDSLAEANALVDDWSR</sequence>
<dbReference type="InterPro" id="IPR054384">
    <property type="entry name" value="SecDF_P1_head"/>
</dbReference>
<evidence type="ECO:0000313" key="2">
    <source>
        <dbReference type="EMBL" id="MBB6342474.1"/>
    </source>
</evidence>
<dbReference type="Gene3D" id="3.30.1360.200">
    <property type="match status" value="1"/>
</dbReference>
<dbReference type="AlphaFoldDB" id="A0A7X0BTA4"/>
<dbReference type="Proteomes" id="UP000557193">
    <property type="component" value="Unassembled WGS sequence"/>
</dbReference>
<feature type="domain" description="SecDF P1 head subdomain" evidence="1">
    <location>
        <begin position="42"/>
        <end position="141"/>
    </location>
</feature>
<accession>A0A7X0BTA4</accession>
<comment type="caution">
    <text evidence="2">The sequence shown here is derived from an EMBL/GenBank/DDBJ whole genome shotgun (WGS) entry which is preliminary data.</text>
</comment>
<dbReference type="EMBL" id="JACHLL010000004">
    <property type="protein sequence ID" value="MBB6342474.1"/>
    <property type="molecule type" value="Genomic_DNA"/>
</dbReference>
<proteinExistence type="predicted"/>
<name>A0A7X0BTA4_9PSED</name>
<dbReference type="RefSeq" id="WP_184683982.1">
    <property type="nucleotide sequence ID" value="NZ_JACHLL010000004.1"/>
</dbReference>
<keyword evidence="3" id="KW-1185">Reference proteome</keyword>
<evidence type="ECO:0000313" key="3">
    <source>
        <dbReference type="Proteomes" id="UP000557193"/>
    </source>
</evidence>
<gene>
    <name evidence="2" type="ORF">HNP49_002656</name>
</gene>
<dbReference type="Pfam" id="PF22599">
    <property type="entry name" value="SecDF_P1_head"/>
    <property type="match status" value="1"/>
</dbReference>